<dbReference type="CDD" id="cd23509">
    <property type="entry name" value="Gnk2-like"/>
    <property type="match status" value="2"/>
</dbReference>
<name>A0A5J9VR65_9POAL</name>
<dbReference type="OrthoDB" id="653772at2759"/>
<keyword evidence="5" id="KW-0547">Nucleotide-binding</keyword>
<evidence type="ECO:0000256" key="3">
    <source>
        <dbReference type="ARBA" id="ARBA00022729"/>
    </source>
</evidence>
<evidence type="ECO:0000256" key="7">
    <source>
        <dbReference type="ARBA" id="ARBA00022840"/>
    </source>
</evidence>
<reference evidence="11 12" key="1">
    <citation type="journal article" date="2019" name="Sci. Rep.">
        <title>A high-quality genome of Eragrostis curvula grass provides insights into Poaceae evolution and supports new strategies to enhance forage quality.</title>
        <authorList>
            <person name="Carballo J."/>
            <person name="Santos B.A.C.M."/>
            <person name="Zappacosta D."/>
            <person name="Garbus I."/>
            <person name="Selva J.P."/>
            <person name="Gallo C.A."/>
            <person name="Diaz A."/>
            <person name="Albertini E."/>
            <person name="Caccamo M."/>
            <person name="Echenique V."/>
        </authorList>
    </citation>
    <scope>NUCLEOTIDE SEQUENCE [LARGE SCALE GENOMIC DNA]</scope>
    <source>
        <strain evidence="12">cv. Victoria</strain>
        <tissue evidence="11">Leaf</tissue>
    </source>
</reference>
<keyword evidence="12" id="KW-1185">Reference proteome</keyword>
<dbReference type="Pfam" id="PF01657">
    <property type="entry name" value="Stress-antifung"/>
    <property type="match status" value="2"/>
</dbReference>
<evidence type="ECO:0000256" key="2">
    <source>
        <dbReference type="ARBA" id="ARBA00022679"/>
    </source>
</evidence>
<evidence type="ECO:0000256" key="1">
    <source>
        <dbReference type="ARBA" id="ARBA00022527"/>
    </source>
</evidence>
<feature type="domain" description="Gnk2-homologous" evidence="10">
    <location>
        <begin position="20"/>
        <end position="124"/>
    </location>
</feature>
<dbReference type="PANTHER" id="PTHR47973">
    <property type="entry name" value="CYSTEINE-RICH RECEPTOR-LIKE PROTEIN KINASE 3"/>
    <property type="match status" value="1"/>
</dbReference>
<dbReference type="PROSITE" id="PS51473">
    <property type="entry name" value="GNK2"/>
    <property type="match status" value="2"/>
</dbReference>
<dbReference type="Gramene" id="TVU38699">
    <property type="protein sequence ID" value="TVU38699"/>
    <property type="gene ID" value="EJB05_12083"/>
</dbReference>
<evidence type="ECO:0000259" key="10">
    <source>
        <dbReference type="PROSITE" id="PS51473"/>
    </source>
</evidence>
<keyword evidence="2" id="KW-0808">Transferase</keyword>
<keyword evidence="6" id="KW-0418">Kinase</keyword>
<dbReference type="EMBL" id="RWGY01000007">
    <property type="protein sequence ID" value="TVU38699.1"/>
    <property type="molecule type" value="Genomic_DNA"/>
</dbReference>
<proteinExistence type="predicted"/>
<feature type="signal peptide" evidence="9">
    <location>
        <begin position="1"/>
        <end position="22"/>
    </location>
</feature>
<keyword evidence="7" id="KW-0067">ATP-binding</keyword>
<dbReference type="InterPro" id="IPR002902">
    <property type="entry name" value="GNK2"/>
</dbReference>
<dbReference type="GO" id="GO:0004674">
    <property type="term" value="F:protein serine/threonine kinase activity"/>
    <property type="evidence" value="ECO:0007669"/>
    <property type="project" value="UniProtKB-KW"/>
</dbReference>
<gene>
    <name evidence="11" type="ORF">EJB05_12083</name>
</gene>
<evidence type="ECO:0000256" key="4">
    <source>
        <dbReference type="ARBA" id="ARBA00022737"/>
    </source>
</evidence>
<sequence length="508" mass="55203">MQGGRSRCPFLVLLLAAAVALPFFCDQRSGNYSSGSAYEDNISRLISDLHAKAASSPSFFAADFAGTGAGTVYGLMLCRGDVSASDCFDCGTFAGRDLQRVCNRTRDVALCYNQCYVRISDTDFLANATNSGLVKLIGGTSISSGVDVAAYDRAVTALLSATARHAAENNSTTRKFFATGQLVGLDPTIPTIWSSAQCASDLYPEQCRRCLDDLVAQWFRVFQTNEESARMVGARCNLRSQLGIKFYAGPPMVNLQMDGQPASPEPAPSVDVLPGTVRDAETELSLAKLQLPSPFVCGMCVRKEDAKEQTFLNKLLINNNRDGISPAHTAEDFESLKSTILSLSSLQVATDNFNESNKLGEGGFGAVYKDLVWSFNFMEDGKFIQGNLSGQAVAVKRLSKGSNQGLEELRNELVLVSKLHHKNLVWRHWSEGTILEIIDDSLGRNYWEAEVLKCINIGLLCLQQNPIDRPTMSDVMVMLNGDATSSLPPASRPTFFLDGSSASHPYAR</sequence>
<evidence type="ECO:0000256" key="6">
    <source>
        <dbReference type="ARBA" id="ARBA00022777"/>
    </source>
</evidence>
<keyword evidence="3 9" id="KW-0732">Signal</keyword>
<organism evidence="11 12">
    <name type="scientific">Eragrostis curvula</name>
    <name type="common">weeping love grass</name>
    <dbReference type="NCBI Taxonomy" id="38414"/>
    <lineage>
        <taxon>Eukaryota</taxon>
        <taxon>Viridiplantae</taxon>
        <taxon>Streptophyta</taxon>
        <taxon>Embryophyta</taxon>
        <taxon>Tracheophyta</taxon>
        <taxon>Spermatophyta</taxon>
        <taxon>Magnoliopsida</taxon>
        <taxon>Liliopsida</taxon>
        <taxon>Poales</taxon>
        <taxon>Poaceae</taxon>
        <taxon>PACMAD clade</taxon>
        <taxon>Chloridoideae</taxon>
        <taxon>Eragrostideae</taxon>
        <taxon>Eragrostidinae</taxon>
        <taxon>Eragrostis</taxon>
    </lineage>
</organism>
<dbReference type="SUPFAM" id="SSF56112">
    <property type="entry name" value="Protein kinase-like (PK-like)"/>
    <property type="match status" value="2"/>
</dbReference>
<dbReference type="Gene3D" id="3.30.200.20">
    <property type="entry name" value="Phosphorylase Kinase, domain 1"/>
    <property type="match status" value="1"/>
</dbReference>
<evidence type="ECO:0000313" key="12">
    <source>
        <dbReference type="Proteomes" id="UP000324897"/>
    </source>
</evidence>
<evidence type="ECO:0000256" key="5">
    <source>
        <dbReference type="ARBA" id="ARBA00022741"/>
    </source>
</evidence>
<evidence type="ECO:0000256" key="9">
    <source>
        <dbReference type="SAM" id="SignalP"/>
    </source>
</evidence>
<evidence type="ECO:0000256" key="8">
    <source>
        <dbReference type="ARBA" id="ARBA00023170"/>
    </source>
</evidence>
<feature type="domain" description="Gnk2-homologous" evidence="10">
    <location>
        <begin position="133"/>
        <end position="245"/>
    </location>
</feature>
<keyword evidence="1" id="KW-0723">Serine/threonine-protein kinase</keyword>
<keyword evidence="4" id="KW-0677">Repeat</keyword>
<feature type="chain" id="PRO_5023806211" description="Gnk2-homologous domain-containing protein" evidence="9">
    <location>
        <begin position="23"/>
        <end position="508"/>
    </location>
</feature>
<dbReference type="Gene3D" id="3.30.430.20">
    <property type="entry name" value="Gnk2 domain, C-X8-C-X2-C motif"/>
    <property type="match status" value="2"/>
</dbReference>
<comment type="caution">
    <text evidence="11">The sequence shown here is derived from an EMBL/GenBank/DDBJ whole genome shotgun (WGS) entry which is preliminary data.</text>
</comment>
<feature type="non-terminal residue" evidence="11">
    <location>
        <position position="1"/>
    </location>
</feature>
<dbReference type="AlphaFoldDB" id="A0A5J9VR65"/>
<dbReference type="InterPro" id="IPR011009">
    <property type="entry name" value="Kinase-like_dom_sf"/>
</dbReference>
<dbReference type="GO" id="GO:0005524">
    <property type="term" value="F:ATP binding"/>
    <property type="evidence" value="ECO:0007669"/>
    <property type="project" value="UniProtKB-KW"/>
</dbReference>
<dbReference type="InterPro" id="IPR038408">
    <property type="entry name" value="GNK2_sf"/>
</dbReference>
<keyword evidence="8" id="KW-0675">Receptor</keyword>
<protein>
    <recommendedName>
        <fullName evidence="10">Gnk2-homologous domain-containing protein</fullName>
    </recommendedName>
</protein>
<accession>A0A5J9VR65</accession>
<evidence type="ECO:0000313" key="11">
    <source>
        <dbReference type="EMBL" id="TVU38699.1"/>
    </source>
</evidence>
<dbReference type="InterPro" id="IPR052059">
    <property type="entry name" value="CR_Ser/Thr_kinase"/>
</dbReference>
<dbReference type="Proteomes" id="UP000324897">
    <property type="component" value="Chromosome 4"/>
</dbReference>